<dbReference type="OrthoDB" id="9050288at2759"/>
<dbReference type="AlphaFoldDB" id="A0A8T1S674"/>
<dbReference type="Proteomes" id="UP000765507">
    <property type="component" value="Unassembled WGS sequence"/>
</dbReference>
<proteinExistence type="predicted"/>
<comment type="caution">
    <text evidence="2">The sequence shown here is derived from an EMBL/GenBank/DDBJ whole genome shotgun (WGS) entry which is preliminary data.</text>
</comment>
<protein>
    <submittedName>
        <fullName evidence="2">Uncharacterized protein</fullName>
    </submittedName>
</protein>
<accession>A0A8T1S674</accession>
<sequence>DLTIQPKRESTFAYNLHHKVSASSSGNFTCLYQHIDGQMKNSFLSAAWYLNVTANISQANNSSSGKQPSCEGKFDFIK</sequence>
<reference evidence="2 3" key="1">
    <citation type="journal article" date="2020" name="G3 (Bethesda)">
        <title>Draft Genome of the Common Snapping Turtle, Chelydra serpentina, a Model for Phenotypic Plasticity in Reptiles.</title>
        <authorList>
            <person name="Das D."/>
            <person name="Singh S.K."/>
            <person name="Bierstedt J."/>
            <person name="Erickson A."/>
            <person name="Galli G.L.J."/>
            <person name="Crossley D.A. 2nd"/>
            <person name="Rhen T."/>
        </authorList>
    </citation>
    <scope>NUCLEOTIDE SEQUENCE [LARGE SCALE GENOMIC DNA]</scope>
    <source>
        <strain evidence="2">KW</strain>
    </source>
</reference>
<name>A0A8T1S674_CHESE</name>
<feature type="non-terminal residue" evidence="2">
    <location>
        <position position="1"/>
    </location>
</feature>
<gene>
    <name evidence="2" type="ORF">G0U57_016905</name>
</gene>
<keyword evidence="3" id="KW-1185">Reference proteome</keyword>
<feature type="region of interest" description="Disordered" evidence="1">
    <location>
        <begin position="59"/>
        <end position="78"/>
    </location>
</feature>
<dbReference type="EMBL" id="JAHGAV010000564">
    <property type="protein sequence ID" value="KAG6924612.1"/>
    <property type="molecule type" value="Genomic_DNA"/>
</dbReference>
<evidence type="ECO:0000313" key="2">
    <source>
        <dbReference type="EMBL" id="KAG6924612.1"/>
    </source>
</evidence>
<organism evidence="2 3">
    <name type="scientific">Chelydra serpentina</name>
    <name type="common">Snapping turtle</name>
    <name type="synonym">Testudo serpentina</name>
    <dbReference type="NCBI Taxonomy" id="8475"/>
    <lineage>
        <taxon>Eukaryota</taxon>
        <taxon>Metazoa</taxon>
        <taxon>Chordata</taxon>
        <taxon>Craniata</taxon>
        <taxon>Vertebrata</taxon>
        <taxon>Euteleostomi</taxon>
        <taxon>Archelosauria</taxon>
        <taxon>Testudinata</taxon>
        <taxon>Testudines</taxon>
        <taxon>Cryptodira</taxon>
        <taxon>Durocryptodira</taxon>
        <taxon>Americhelydia</taxon>
        <taxon>Chelydroidea</taxon>
        <taxon>Chelydridae</taxon>
        <taxon>Chelydra</taxon>
    </lineage>
</organism>
<evidence type="ECO:0000313" key="3">
    <source>
        <dbReference type="Proteomes" id="UP000765507"/>
    </source>
</evidence>
<evidence type="ECO:0000256" key="1">
    <source>
        <dbReference type="SAM" id="MobiDB-lite"/>
    </source>
</evidence>